<gene>
    <name evidence="1" type="ORF">TNCT_563901</name>
</gene>
<dbReference type="Proteomes" id="UP000887116">
    <property type="component" value="Unassembled WGS sequence"/>
</dbReference>
<accession>A0A8X6IU87</accession>
<reference evidence="1" key="1">
    <citation type="submission" date="2020-07" db="EMBL/GenBank/DDBJ databases">
        <title>Multicomponent nature underlies the extraordinary mechanical properties of spider dragline silk.</title>
        <authorList>
            <person name="Kono N."/>
            <person name="Nakamura H."/>
            <person name="Mori M."/>
            <person name="Yoshida Y."/>
            <person name="Ohtoshi R."/>
            <person name="Malay A.D."/>
            <person name="Moran D.A.P."/>
            <person name="Tomita M."/>
            <person name="Numata K."/>
            <person name="Arakawa K."/>
        </authorList>
    </citation>
    <scope>NUCLEOTIDE SEQUENCE</scope>
</reference>
<proteinExistence type="predicted"/>
<name>A0A8X6IU87_TRICU</name>
<protein>
    <submittedName>
        <fullName evidence="1">Uncharacterized protein</fullName>
    </submittedName>
</protein>
<organism evidence="1 2">
    <name type="scientific">Trichonephila clavata</name>
    <name type="common">Joro spider</name>
    <name type="synonym">Nephila clavata</name>
    <dbReference type="NCBI Taxonomy" id="2740835"/>
    <lineage>
        <taxon>Eukaryota</taxon>
        <taxon>Metazoa</taxon>
        <taxon>Ecdysozoa</taxon>
        <taxon>Arthropoda</taxon>
        <taxon>Chelicerata</taxon>
        <taxon>Arachnida</taxon>
        <taxon>Araneae</taxon>
        <taxon>Araneomorphae</taxon>
        <taxon>Entelegynae</taxon>
        <taxon>Araneoidea</taxon>
        <taxon>Nephilidae</taxon>
        <taxon>Trichonephila</taxon>
    </lineage>
</organism>
<evidence type="ECO:0000313" key="1">
    <source>
        <dbReference type="EMBL" id="GFR28564.1"/>
    </source>
</evidence>
<keyword evidence="2" id="KW-1185">Reference proteome</keyword>
<sequence length="94" mass="10532">MLSLSCVQFSISEEPSPGIVFTITRYLCGGKNALRFSGFSANNMSSDEEWRTVLCSLMIFKVFKQMCFNLEDKVPVINLTKSLNSVLIEVDKIA</sequence>
<dbReference type="EMBL" id="BMAO01019129">
    <property type="protein sequence ID" value="GFR28564.1"/>
    <property type="molecule type" value="Genomic_DNA"/>
</dbReference>
<evidence type="ECO:0000313" key="2">
    <source>
        <dbReference type="Proteomes" id="UP000887116"/>
    </source>
</evidence>
<dbReference type="AlphaFoldDB" id="A0A8X6IU87"/>
<comment type="caution">
    <text evidence="1">The sequence shown here is derived from an EMBL/GenBank/DDBJ whole genome shotgun (WGS) entry which is preliminary data.</text>
</comment>